<accession>A0A0D8BM87</accession>
<evidence type="ECO:0000259" key="1">
    <source>
        <dbReference type="Pfam" id="PF01796"/>
    </source>
</evidence>
<dbReference type="InterPro" id="IPR052513">
    <property type="entry name" value="Thioester_dehydratase-like"/>
</dbReference>
<comment type="caution">
    <text evidence="3">The sequence shown here is derived from an EMBL/GenBank/DDBJ whole genome shotgun (WGS) entry which is preliminary data.</text>
</comment>
<dbReference type="SUPFAM" id="SSF50249">
    <property type="entry name" value="Nucleic acid-binding proteins"/>
    <property type="match status" value="1"/>
</dbReference>
<dbReference type="PANTHER" id="PTHR34075:SF5">
    <property type="entry name" value="BLR3430 PROTEIN"/>
    <property type="match status" value="1"/>
</dbReference>
<dbReference type="PATRIC" id="fig|1502723.3.peg.284"/>
<protein>
    <submittedName>
        <fullName evidence="3">Putative nucleic-acid-binding protein containing a Zn-ribbon</fullName>
    </submittedName>
</protein>
<sequence>MPQTVPFVDYLVLGERPHLVARECTACGARFFDRRNACASCFGTSFTQVDVSTEGEVRAFTIVAHAAPGVPVPFVSATVDCAGTSVRANLINVAPTPEAVRLGMKVRLALTPVGVDQAGTEAISFGFEPRP</sequence>
<name>A0A0D8BM87_9ACTN</name>
<keyword evidence="4" id="KW-1185">Reference proteome</keyword>
<dbReference type="InterPro" id="IPR012340">
    <property type="entry name" value="NA-bd_OB-fold"/>
</dbReference>
<dbReference type="RefSeq" id="WP_044883085.1">
    <property type="nucleotide sequence ID" value="NZ_JYFN01000002.1"/>
</dbReference>
<proteinExistence type="predicted"/>
<dbReference type="Pfam" id="PF12172">
    <property type="entry name" value="zf-ChsH2"/>
    <property type="match status" value="1"/>
</dbReference>
<dbReference type="InterPro" id="IPR002878">
    <property type="entry name" value="ChsH2_C"/>
</dbReference>
<dbReference type="InterPro" id="IPR022002">
    <property type="entry name" value="ChsH2_Znr"/>
</dbReference>
<reference evidence="4" key="1">
    <citation type="submission" date="2015-02" db="EMBL/GenBank/DDBJ databases">
        <title>Draft Genome of Frankia sp. CpI1-S.</title>
        <authorList>
            <person name="Oshone R.T."/>
            <person name="Ngom M."/>
            <person name="Ghodhbane-Gtari F."/>
            <person name="Gtari M."/>
            <person name="Morris K."/>
            <person name="Thomas K."/>
            <person name="Sen A."/>
            <person name="Tisa L.S."/>
        </authorList>
    </citation>
    <scope>NUCLEOTIDE SEQUENCE [LARGE SCALE GENOMIC DNA]</scope>
    <source>
        <strain evidence="4">CpI1-S</strain>
    </source>
</reference>
<dbReference type="Proteomes" id="UP000032545">
    <property type="component" value="Unassembled WGS sequence"/>
</dbReference>
<evidence type="ECO:0000259" key="2">
    <source>
        <dbReference type="Pfam" id="PF12172"/>
    </source>
</evidence>
<organism evidence="3 4">
    <name type="scientific">Frankia torreyi</name>
    <dbReference type="NCBI Taxonomy" id="1856"/>
    <lineage>
        <taxon>Bacteria</taxon>
        <taxon>Bacillati</taxon>
        <taxon>Actinomycetota</taxon>
        <taxon>Actinomycetes</taxon>
        <taxon>Frankiales</taxon>
        <taxon>Frankiaceae</taxon>
        <taxon>Frankia</taxon>
    </lineage>
</organism>
<reference evidence="3 4" key="2">
    <citation type="journal article" date="2016" name="Genome Announc.">
        <title>Permanent Draft Genome Sequences for Two Variants of Frankia sp. Strain CpI1, the First Frankia Strain Isolated from Root Nodules of Comptonia peregrina.</title>
        <authorList>
            <person name="Oshone R."/>
            <person name="Hurst S.G.IV."/>
            <person name="Abebe-Akele F."/>
            <person name="Simpson S."/>
            <person name="Morris K."/>
            <person name="Thomas W.K."/>
            <person name="Tisa L.S."/>
        </authorList>
    </citation>
    <scope>NUCLEOTIDE SEQUENCE [LARGE SCALE GENOMIC DNA]</scope>
    <source>
        <strain evidence="4">CpI1-S</strain>
    </source>
</reference>
<gene>
    <name evidence="3" type="ORF">FF36_00257</name>
</gene>
<evidence type="ECO:0000313" key="4">
    <source>
        <dbReference type="Proteomes" id="UP000032545"/>
    </source>
</evidence>
<feature type="domain" description="ChsH2 C-terminal OB-fold" evidence="1">
    <location>
        <begin position="49"/>
        <end position="109"/>
    </location>
</feature>
<dbReference type="AlphaFoldDB" id="A0A0D8BM87"/>
<dbReference type="OrthoDB" id="3212161at2"/>
<dbReference type="PANTHER" id="PTHR34075">
    <property type="entry name" value="BLR3430 PROTEIN"/>
    <property type="match status" value="1"/>
</dbReference>
<dbReference type="Pfam" id="PF01796">
    <property type="entry name" value="OB_ChsH2_C"/>
    <property type="match status" value="1"/>
</dbReference>
<evidence type="ECO:0000313" key="3">
    <source>
        <dbReference type="EMBL" id="KJE25124.1"/>
    </source>
</evidence>
<feature type="domain" description="ChsH2 rubredoxin-like zinc ribbon" evidence="2">
    <location>
        <begin position="15"/>
        <end position="46"/>
    </location>
</feature>
<dbReference type="EMBL" id="JYFN01000002">
    <property type="protein sequence ID" value="KJE25124.1"/>
    <property type="molecule type" value="Genomic_DNA"/>
</dbReference>